<feature type="non-terminal residue" evidence="1">
    <location>
        <position position="95"/>
    </location>
</feature>
<evidence type="ECO:0008006" key="2">
    <source>
        <dbReference type="Google" id="ProtNLM"/>
    </source>
</evidence>
<dbReference type="EMBL" id="BARS01057788">
    <property type="protein sequence ID" value="GAG43002.1"/>
    <property type="molecule type" value="Genomic_DNA"/>
</dbReference>
<evidence type="ECO:0000313" key="1">
    <source>
        <dbReference type="EMBL" id="GAG43002.1"/>
    </source>
</evidence>
<proteinExistence type="predicted"/>
<name>X0Y6U0_9ZZZZ</name>
<comment type="caution">
    <text evidence="1">The sequence shown here is derived from an EMBL/GenBank/DDBJ whole genome shotgun (WGS) entry which is preliminary data.</text>
</comment>
<accession>X0Y6U0</accession>
<dbReference type="AlphaFoldDB" id="X0Y6U0"/>
<gene>
    <name evidence="1" type="ORF">S01H1_84581</name>
</gene>
<protein>
    <recommendedName>
        <fullName evidence="2">Restriction alleviation protein, Lar family</fullName>
    </recommendedName>
</protein>
<reference evidence="1" key="1">
    <citation type="journal article" date="2014" name="Front. Microbiol.">
        <title>High frequency of phylogenetically diverse reductive dehalogenase-homologous genes in deep subseafloor sedimentary metagenomes.</title>
        <authorList>
            <person name="Kawai M."/>
            <person name="Futagami T."/>
            <person name="Toyoda A."/>
            <person name="Takaki Y."/>
            <person name="Nishi S."/>
            <person name="Hori S."/>
            <person name="Arai W."/>
            <person name="Tsubouchi T."/>
            <person name="Morono Y."/>
            <person name="Uchiyama I."/>
            <person name="Ito T."/>
            <person name="Fujiyama A."/>
            <person name="Inagaki F."/>
            <person name="Takami H."/>
        </authorList>
    </citation>
    <scope>NUCLEOTIDE SEQUENCE</scope>
    <source>
        <strain evidence="1">Expedition CK06-06</strain>
    </source>
</reference>
<organism evidence="1">
    <name type="scientific">marine sediment metagenome</name>
    <dbReference type="NCBI Taxonomy" id="412755"/>
    <lineage>
        <taxon>unclassified sequences</taxon>
        <taxon>metagenomes</taxon>
        <taxon>ecological metagenomes</taxon>
    </lineage>
</organism>
<sequence length="95" mass="10312">MPELNSAQTAEKWSADAQRALDKMRKRDAESFRLEQERAKYAADCPFCGAQGDQLGTTIQFSQTPDGSGVERYAFHCFACGASSGPGDTPAEAFQ</sequence>